<organism evidence="4 5">
    <name type="scientific">Marinobacterium aestuariivivens</name>
    <dbReference type="NCBI Taxonomy" id="1698799"/>
    <lineage>
        <taxon>Bacteria</taxon>
        <taxon>Pseudomonadati</taxon>
        <taxon>Pseudomonadota</taxon>
        <taxon>Gammaproteobacteria</taxon>
        <taxon>Oceanospirillales</taxon>
        <taxon>Oceanospirillaceae</taxon>
        <taxon>Marinobacterium</taxon>
    </lineage>
</organism>
<dbReference type="Proteomes" id="UP001596422">
    <property type="component" value="Unassembled WGS sequence"/>
</dbReference>
<keyword evidence="5" id="KW-1185">Reference proteome</keyword>
<gene>
    <name evidence="4" type="ORF">ACFQDL_10935</name>
</gene>
<feature type="domain" description="Orc1-like AAA ATPase" evidence="3">
    <location>
        <begin position="18"/>
        <end position="121"/>
    </location>
</feature>
<dbReference type="PANTHER" id="PTHR16305">
    <property type="entry name" value="TESTICULAR SOLUBLE ADENYLYL CYCLASE"/>
    <property type="match status" value="1"/>
</dbReference>
<proteinExistence type="predicted"/>
<dbReference type="InterPro" id="IPR019734">
    <property type="entry name" value="TPR_rpt"/>
</dbReference>
<dbReference type="RefSeq" id="WP_379909051.1">
    <property type="nucleotide sequence ID" value="NZ_JBHSWE010000001.1"/>
</dbReference>
<comment type="caution">
    <text evidence="4">The sequence shown here is derived from an EMBL/GenBank/DDBJ whole genome shotgun (WGS) entry which is preliminary data.</text>
</comment>
<reference evidence="5" key="1">
    <citation type="journal article" date="2019" name="Int. J. Syst. Evol. Microbiol.">
        <title>The Global Catalogue of Microorganisms (GCM) 10K type strain sequencing project: providing services to taxonomists for standard genome sequencing and annotation.</title>
        <authorList>
            <consortium name="The Broad Institute Genomics Platform"/>
            <consortium name="The Broad Institute Genome Sequencing Center for Infectious Disease"/>
            <person name="Wu L."/>
            <person name="Ma J."/>
        </authorList>
    </citation>
    <scope>NUCLEOTIDE SEQUENCE [LARGE SCALE GENOMIC DNA]</scope>
    <source>
        <strain evidence="5">NBRC 111756</strain>
    </source>
</reference>
<dbReference type="InterPro" id="IPR011990">
    <property type="entry name" value="TPR-like_helical_dom_sf"/>
</dbReference>
<dbReference type="InterPro" id="IPR041664">
    <property type="entry name" value="AAA_16"/>
</dbReference>
<dbReference type="SMART" id="SM00028">
    <property type="entry name" value="TPR"/>
    <property type="match status" value="4"/>
</dbReference>
<dbReference type="Pfam" id="PF13181">
    <property type="entry name" value="TPR_8"/>
    <property type="match status" value="1"/>
</dbReference>
<dbReference type="EMBL" id="JBHSWE010000001">
    <property type="protein sequence ID" value="MFC6670545.1"/>
    <property type="molecule type" value="Genomic_DNA"/>
</dbReference>
<name>A0ABW1ZZ86_9GAMM</name>
<accession>A0ABW1ZZ86</accession>
<dbReference type="Gene3D" id="1.25.40.10">
    <property type="entry name" value="Tetratricopeptide repeat domain"/>
    <property type="match status" value="2"/>
</dbReference>
<dbReference type="SUPFAM" id="SSF48452">
    <property type="entry name" value="TPR-like"/>
    <property type="match status" value="2"/>
</dbReference>
<protein>
    <submittedName>
        <fullName evidence="4">AAA family ATPase</fullName>
    </submittedName>
</protein>
<evidence type="ECO:0000313" key="4">
    <source>
        <dbReference type="EMBL" id="MFC6670545.1"/>
    </source>
</evidence>
<dbReference type="PANTHER" id="PTHR16305:SF28">
    <property type="entry name" value="GUANYLATE CYCLASE DOMAIN-CONTAINING PROTEIN"/>
    <property type="match status" value="1"/>
</dbReference>
<evidence type="ECO:0000256" key="2">
    <source>
        <dbReference type="ARBA" id="ARBA00022840"/>
    </source>
</evidence>
<keyword evidence="2" id="KW-0067">ATP-binding</keyword>
<evidence type="ECO:0000313" key="5">
    <source>
        <dbReference type="Proteomes" id="UP001596422"/>
    </source>
</evidence>
<keyword evidence="1" id="KW-0547">Nucleotide-binding</keyword>
<dbReference type="Pfam" id="PF13191">
    <property type="entry name" value="AAA_16"/>
    <property type="match status" value="1"/>
</dbReference>
<evidence type="ECO:0000259" key="3">
    <source>
        <dbReference type="Pfam" id="PF13191"/>
    </source>
</evidence>
<sequence>MLPTAQHSDHYPLQQLIRELLALLLLQPVERGRLGAAVDDYQRRFGPLPGLPELAGLATDGQTPGAESPSQHAALETLLNQLSPSAPLLITIEDIHWADAATMAALTALARAGAGCPLLLVLTSRFEGHPFSPHWRSSLGELPLLTLDLTPLRTDDTQQLIRALGLDPDSEMAQRCQQRAGGNPLFLEQLLCFGEGQTGSELPLRIASLVAARVDSLDAPARRLVRLAAVLGQQFGSEDLLTLGDAEPALIERLIQQRLLRLRDGQLQFAHALLQESLYAQLGRQERQEAHYRAARFYAGRSRVREAEHLIHAGDAQAVPRTLEAIAQLLEHQHPQRALWFCEQVLPLAVDEERWALHQQQAEALTRLGRIDEAIAAFDQAISLSDEPARQVDSWLGIANAQTIQDQFDEALQSLDHAARLSDGLSCQQQARLHITRGRILFTLGRQEDCLDASLRAQEQARRCDDPRWRVRALSGVGDGYYMLGQMGQACDHFRRAIEEALTRDLLSEAVNNYAMVATCQLYQLDTGAALQSLATAERLSKRRPEPRSGMLLLSLQGLLHHFARRDRGAARDCFSASLHLARQLGARRFIVDGHAQLAYMAQQEGDRSGFEQHIAAADASLEPGARHFVQPWLRAIEAMGQTDAATRHERMAQALALLTPECLPHCHLHVHQLQIDLALADQDLAALREGCDALLAYARGRDLRWAHFYADRALALAEGRIDAGRLEQELRQTGLLHCLSWLR</sequence>
<evidence type="ECO:0000256" key="1">
    <source>
        <dbReference type="ARBA" id="ARBA00022741"/>
    </source>
</evidence>